<accession>A0ABU3VC51</accession>
<dbReference type="Pfam" id="PF11453">
    <property type="entry name" value="DUF2950"/>
    <property type="match status" value="1"/>
</dbReference>
<keyword evidence="3" id="KW-1185">Reference proteome</keyword>
<proteinExistence type="predicted"/>
<dbReference type="InterPro" id="IPR021556">
    <property type="entry name" value="DUF2950"/>
</dbReference>
<dbReference type="RefSeq" id="WP_316774858.1">
    <property type="nucleotide sequence ID" value="NZ_JASMWN010000004.1"/>
</dbReference>
<feature type="signal peptide" evidence="1">
    <location>
        <begin position="1"/>
        <end position="21"/>
    </location>
</feature>
<comment type="caution">
    <text evidence="2">The sequence shown here is derived from an EMBL/GenBank/DDBJ whole genome shotgun (WGS) entry which is preliminary data.</text>
</comment>
<keyword evidence="1" id="KW-0732">Signal</keyword>
<sequence>MKKFLLSGLAATMVSTTPLLAEPAVYATPHDALMALIDAVSAQDRDAVLAVFGPENADLVTTGNAAEDQRNRLEVLQMYGEGYRMEPQNDAEIVIALGADDWPFPVPLARTDAGWAFDAEAGRAEIQNREIGGNELEIIDLMDAYGDVQAAFRLVDQNGDGVMEFARRIISDADARDGLFWPGVDSPIGANLARAAVDGFSDGEVDYEPDPYQGYYFRILTGQTDAAPGGAMEYIINNHMLAGHALLAVPSAYGETGFHSFMVSENGIILEADLGRDTLDIAADMTMYDPGEGWSPISE</sequence>
<evidence type="ECO:0000256" key="1">
    <source>
        <dbReference type="SAM" id="SignalP"/>
    </source>
</evidence>
<dbReference type="EMBL" id="JASMWN010000004">
    <property type="protein sequence ID" value="MDU9003737.1"/>
    <property type="molecule type" value="Genomic_DNA"/>
</dbReference>
<dbReference type="Proteomes" id="UP001255416">
    <property type="component" value="Unassembled WGS sequence"/>
</dbReference>
<evidence type="ECO:0000313" key="2">
    <source>
        <dbReference type="EMBL" id="MDU9003737.1"/>
    </source>
</evidence>
<organism evidence="2 3">
    <name type="scientific">Sedimentitalea todarodis</name>
    <dbReference type="NCBI Taxonomy" id="1631240"/>
    <lineage>
        <taxon>Bacteria</taxon>
        <taxon>Pseudomonadati</taxon>
        <taxon>Pseudomonadota</taxon>
        <taxon>Alphaproteobacteria</taxon>
        <taxon>Rhodobacterales</taxon>
        <taxon>Paracoccaceae</taxon>
        <taxon>Sedimentitalea</taxon>
    </lineage>
</organism>
<protein>
    <submittedName>
        <fullName evidence="2">DUF2950 family protein</fullName>
    </submittedName>
</protein>
<feature type="chain" id="PRO_5045175164" evidence="1">
    <location>
        <begin position="22"/>
        <end position="299"/>
    </location>
</feature>
<gene>
    <name evidence="2" type="ORF">QO231_07705</name>
</gene>
<name>A0ABU3VC51_9RHOB</name>
<evidence type="ECO:0000313" key="3">
    <source>
        <dbReference type="Proteomes" id="UP001255416"/>
    </source>
</evidence>
<reference evidence="3" key="1">
    <citation type="submission" date="2023-05" db="EMBL/GenBank/DDBJ databases">
        <title>Sedimentitalea sp. nov. JM2-8.</title>
        <authorList>
            <person name="Huang J."/>
        </authorList>
    </citation>
    <scope>NUCLEOTIDE SEQUENCE [LARGE SCALE GENOMIC DNA]</scope>
    <source>
        <strain evidence="3">KHS03</strain>
    </source>
</reference>